<evidence type="ECO:0000313" key="2">
    <source>
        <dbReference type="EMBL" id="CDJ59213.1"/>
    </source>
</evidence>
<dbReference type="OrthoDB" id="434688at2759"/>
<protein>
    <submittedName>
        <fullName evidence="2">Alpha amylase, catalytic domain containing protein, putative</fullName>
    </submittedName>
</protein>
<dbReference type="Gene3D" id="3.20.20.80">
    <property type="entry name" value="Glycosidases"/>
    <property type="match status" value="1"/>
</dbReference>
<sequence length="166" mass="19036">EPRLAVTFIENHDTDHLDYCRTFCNGELNGVLQGYAVILTHPGIPCIYWNHFSDYGDYCRQKLQELCDVRTSMGIHSTSGLYIDRAERGLYTACITPKDSSCQPQTARVAVKRLGFASPFFYLSLDFFLEPKSRGVMERRWSGPRKFKKKSPLFPGCRTNKPDIKN</sequence>
<comment type="similarity">
    <text evidence="1">Belongs to the glycosyl hydrolase 13 family.</text>
</comment>
<dbReference type="PANTHER" id="PTHR43447">
    <property type="entry name" value="ALPHA-AMYLASE"/>
    <property type="match status" value="1"/>
</dbReference>
<dbReference type="GeneID" id="25339610"/>
<evidence type="ECO:0000256" key="1">
    <source>
        <dbReference type="ARBA" id="ARBA00008061"/>
    </source>
</evidence>
<dbReference type="EMBL" id="HG720188">
    <property type="protein sequence ID" value="CDJ59213.1"/>
    <property type="molecule type" value="Genomic_DNA"/>
</dbReference>
<proteinExistence type="inferred from homology"/>
<name>U6M822_EIMMA</name>
<accession>U6M822</accession>
<organism evidence="2 3">
    <name type="scientific">Eimeria maxima</name>
    <name type="common">Coccidian parasite</name>
    <dbReference type="NCBI Taxonomy" id="5804"/>
    <lineage>
        <taxon>Eukaryota</taxon>
        <taxon>Sar</taxon>
        <taxon>Alveolata</taxon>
        <taxon>Apicomplexa</taxon>
        <taxon>Conoidasida</taxon>
        <taxon>Coccidia</taxon>
        <taxon>Eucoccidiorida</taxon>
        <taxon>Eimeriorina</taxon>
        <taxon>Eimeriidae</taxon>
        <taxon>Eimeria</taxon>
    </lineage>
</organism>
<dbReference type="InterPro" id="IPR017853">
    <property type="entry name" value="GH"/>
</dbReference>
<feature type="non-terminal residue" evidence="2">
    <location>
        <position position="1"/>
    </location>
</feature>
<keyword evidence="3" id="KW-1185">Reference proteome</keyword>
<dbReference type="SUPFAM" id="SSF51445">
    <property type="entry name" value="(Trans)glycosidases"/>
    <property type="match status" value="1"/>
</dbReference>
<reference evidence="2" key="1">
    <citation type="submission" date="2013-10" db="EMBL/GenBank/DDBJ databases">
        <title>Genomic analysis of the causative agents of coccidiosis in chickens.</title>
        <authorList>
            <person name="Reid A.J."/>
            <person name="Blake D."/>
            <person name="Billington K."/>
            <person name="Browne H."/>
            <person name="Dunn M."/>
            <person name="Hung S."/>
            <person name="Kawahara F."/>
            <person name="Miranda-Saavedra D."/>
            <person name="Mourier T."/>
            <person name="Nagra H."/>
            <person name="Otto T.D."/>
            <person name="Rawlings N."/>
            <person name="Sanchez A."/>
            <person name="Sanders M."/>
            <person name="Subramaniam C."/>
            <person name="Tay Y."/>
            <person name="Dear P."/>
            <person name="Doerig C."/>
            <person name="Gruber A."/>
            <person name="Parkinson J."/>
            <person name="Shirley M."/>
            <person name="Wan K.L."/>
            <person name="Berriman M."/>
            <person name="Tomley F."/>
            <person name="Pain A."/>
        </authorList>
    </citation>
    <scope>NUCLEOTIDE SEQUENCE [LARGE SCALE GENOMIC DNA]</scope>
    <source>
        <strain evidence="2">Weybridge</strain>
    </source>
</reference>
<dbReference type="VEuPathDB" id="ToxoDB:EMWEY_00056240"/>
<gene>
    <name evidence="2" type="ORF">EMWEY_00056240</name>
</gene>
<dbReference type="AlphaFoldDB" id="U6M822"/>
<evidence type="ECO:0000313" key="3">
    <source>
        <dbReference type="Proteomes" id="UP000030763"/>
    </source>
</evidence>
<dbReference type="Proteomes" id="UP000030763">
    <property type="component" value="Unassembled WGS sequence"/>
</dbReference>
<reference evidence="2" key="2">
    <citation type="submission" date="2013-10" db="EMBL/GenBank/DDBJ databases">
        <authorList>
            <person name="Aslett M."/>
        </authorList>
    </citation>
    <scope>NUCLEOTIDE SEQUENCE [LARGE SCALE GENOMIC DNA]</scope>
    <source>
        <strain evidence="2">Weybridge</strain>
    </source>
</reference>
<dbReference type="RefSeq" id="XP_013335861.1">
    <property type="nucleotide sequence ID" value="XM_013480407.1"/>
</dbReference>